<feature type="domain" description="Inactive STAND" evidence="1">
    <location>
        <begin position="73"/>
        <end position="236"/>
    </location>
</feature>
<sequence>MPDSEDPKEVTNYELPDAKFGGGLINAESVNAGRIGGDITNIIQNVTFQKSGLSSEQAIRSLLERDPPFLLAYLANRREQELELRDVFEKALKQAKPCYLVCIIHGEESQSHYSFLQRLKNVYFPRFLSSNPEEIKIQEYHLEWPSRLKKLDNLRKNLYINLVDSILGYSSVPPEKCNERINDIFGRYSNPVIVHTHLMTEDWQHQGFEILDKLLEFWQDLHNKIITQKLIICIFIKYKAKRKKTTNKRWFKWTFNFWRDSLKGYRYQKTNRMIREYLQKRCASNFTYFNPLNIIVLPELEGVSKKEVEDWARSEFVKNIVNEAMIDLLINKIGEMFDSWEEQNSSETIPMNDLADKLNNLLKSLLTAKGGLA</sequence>
<dbReference type="AlphaFoldDB" id="A0A951QS45"/>
<evidence type="ECO:0000313" key="2">
    <source>
        <dbReference type="EMBL" id="MBW4671469.1"/>
    </source>
</evidence>
<name>A0A951QS45_9CYAN</name>
<dbReference type="EMBL" id="JAHHGZ010000045">
    <property type="protein sequence ID" value="MBW4671469.1"/>
    <property type="molecule type" value="Genomic_DNA"/>
</dbReference>
<dbReference type="InterPro" id="IPR045475">
    <property type="entry name" value="iSTAND"/>
</dbReference>
<reference evidence="2" key="2">
    <citation type="journal article" date="2022" name="Microbiol. Resour. Announc.">
        <title>Metagenome Sequencing to Explore Phylogenomics of Terrestrial Cyanobacteria.</title>
        <authorList>
            <person name="Ward R.D."/>
            <person name="Stajich J.E."/>
            <person name="Johansen J.R."/>
            <person name="Huntemann M."/>
            <person name="Clum A."/>
            <person name="Foster B."/>
            <person name="Foster B."/>
            <person name="Roux S."/>
            <person name="Palaniappan K."/>
            <person name="Varghese N."/>
            <person name="Mukherjee S."/>
            <person name="Reddy T.B.K."/>
            <person name="Daum C."/>
            <person name="Copeland A."/>
            <person name="Chen I.A."/>
            <person name="Ivanova N.N."/>
            <person name="Kyrpides N.C."/>
            <person name="Shapiro N."/>
            <person name="Eloe-Fadrosh E.A."/>
            <person name="Pietrasiak N."/>
        </authorList>
    </citation>
    <scope>NUCLEOTIDE SEQUENCE</scope>
    <source>
        <strain evidence="2">GSE-NOS-MK-12-04C</strain>
    </source>
</reference>
<reference evidence="2" key="1">
    <citation type="submission" date="2021-05" db="EMBL/GenBank/DDBJ databases">
        <authorList>
            <person name="Pietrasiak N."/>
            <person name="Ward R."/>
            <person name="Stajich J.E."/>
            <person name="Kurbessoian T."/>
        </authorList>
    </citation>
    <scope>NUCLEOTIDE SEQUENCE</scope>
    <source>
        <strain evidence="2">GSE-NOS-MK-12-04C</strain>
    </source>
</reference>
<evidence type="ECO:0000313" key="3">
    <source>
        <dbReference type="Proteomes" id="UP000729701"/>
    </source>
</evidence>
<evidence type="ECO:0000259" key="1">
    <source>
        <dbReference type="Pfam" id="PF19995"/>
    </source>
</evidence>
<organism evidence="2 3">
    <name type="scientific">Cyanomargarita calcarea GSE-NOS-MK-12-04C</name>
    <dbReference type="NCBI Taxonomy" id="2839659"/>
    <lineage>
        <taxon>Bacteria</taxon>
        <taxon>Bacillati</taxon>
        <taxon>Cyanobacteriota</taxon>
        <taxon>Cyanophyceae</taxon>
        <taxon>Nostocales</taxon>
        <taxon>Cyanomargaritaceae</taxon>
        <taxon>Cyanomargarita</taxon>
    </lineage>
</organism>
<accession>A0A951QS45</accession>
<comment type="caution">
    <text evidence="2">The sequence shown here is derived from an EMBL/GenBank/DDBJ whole genome shotgun (WGS) entry which is preliminary data.</text>
</comment>
<proteinExistence type="predicted"/>
<protein>
    <recommendedName>
        <fullName evidence="1">Inactive STAND domain-containing protein</fullName>
    </recommendedName>
</protein>
<dbReference type="Proteomes" id="UP000729701">
    <property type="component" value="Unassembled WGS sequence"/>
</dbReference>
<gene>
    <name evidence="2" type="ORF">KME60_29610</name>
</gene>
<dbReference type="Pfam" id="PF19995">
    <property type="entry name" value="iSTAND"/>
    <property type="match status" value="1"/>
</dbReference>